<evidence type="ECO:0000313" key="3">
    <source>
        <dbReference type="EMBL" id="OJG46949.1"/>
    </source>
</evidence>
<keyword evidence="2" id="KW-0472">Membrane</keyword>
<evidence type="ECO:0000313" key="4">
    <source>
        <dbReference type="Proteomes" id="UP000182077"/>
    </source>
</evidence>
<evidence type="ECO:0000256" key="1">
    <source>
        <dbReference type="SAM" id="Coils"/>
    </source>
</evidence>
<accession>A0A1L8TRK8</accession>
<protein>
    <recommendedName>
        <fullName evidence="5">DUF1269 domain-containing protein</fullName>
    </recommendedName>
</protein>
<feature type="transmembrane region" description="Helical" evidence="2">
    <location>
        <begin position="59"/>
        <end position="80"/>
    </location>
</feature>
<keyword evidence="2" id="KW-0812">Transmembrane</keyword>
<keyword evidence="4" id="KW-1185">Reference proteome</keyword>
<keyword evidence="1" id="KW-0175">Coiled coil</keyword>
<dbReference type="EMBL" id="JXKQ01000001">
    <property type="protein sequence ID" value="OJG46949.1"/>
    <property type="molecule type" value="Genomic_DNA"/>
</dbReference>
<gene>
    <name evidence="3" type="ORF">RV04_GL000196</name>
</gene>
<evidence type="ECO:0008006" key="5">
    <source>
        <dbReference type="Google" id="ProtNLM"/>
    </source>
</evidence>
<dbReference type="STRING" id="249189.RV04_GL000196"/>
<organism evidence="3 4">
    <name type="scientific">Enterococcus hermanniensis</name>
    <dbReference type="NCBI Taxonomy" id="249189"/>
    <lineage>
        <taxon>Bacteria</taxon>
        <taxon>Bacillati</taxon>
        <taxon>Bacillota</taxon>
        <taxon>Bacilli</taxon>
        <taxon>Lactobacillales</taxon>
        <taxon>Enterococcaceae</taxon>
        <taxon>Enterococcus</taxon>
    </lineage>
</organism>
<dbReference type="AlphaFoldDB" id="A0A1L8TRK8"/>
<evidence type="ECO:0000256" key="2">
    <source>
        <dbReference type="SAM" id="Phobius"/>
    </source>
</evidence>
<sequence length="198" mass="21650">MENVVTVNFKETSKAYEVLADLKTSNSSLKVLSAGIIENKEGVLTTKDGFSKESTGTNWATGGLIGGLLGIIGGPLGILFGGSLGMMLGDLGDLDEVTDKTDTFNNIAEEVKLNDTVLLILIQEDDPKFLDSYLFDNGAEKINRESLASIQQKIVAAEQVQEELEKEAKKKIKEQKKEEVKEKADSKIEAIKEHFKKI</sequence>
<dbReference type="RefSeq" id="WP_071856608.1">
    <property type="nucleotide sequence ID" value="NZ_JBHSHK010000005.1"/>
</dbReference>
<dbReference type="Proteomes" id="UP000182077">
    <property type="component" value="Unassembled WGS sequence"/>
</dbReference>
<keyword evidence="2" id="KW-1133">Transmembrane helix</keyword>
<comment type="caution">
    <text evidence="3">The sequence shown here is derived from an EMBL/GenBank/DDBJ whole genome shotgun (WGS) entry which is preliminary data.</text>
</comment>
<feature type="coiled-coil region" evidence="1">
    <location>
        <begin position="147"/>
        <end position="189"/>
    </location>
</feature>
<proteinExistence type="predicted"/>
<reference evidence="3 4" key="1">
    <citation type="submission" date="2014-12" db="EMBL/GenBank/DDBJ databases">
        <title>Draft genome sequences of 29 type strains of Enterococci.</title>
        <authorList>
            <person name="Zhong Z."/>
            <person name="Sun Z."/>
            <person name="Liu W."/>
            <person name="Zhang W."/>
            <person name="Zhang H."/>
        </authorList>
    </citation>
    <scope>NUCLEOTIDE SEQUENCE [LARGE SCALE GENOMIC DNA]</scope>
    <source>
        <strain evidence="3 4">DSM 17122</strain>
    </source>
</reference>
<name>A0A1L8TRK8_9ENTE</name>